<dbReference type="STRING" id="1429043.X474_15865"/>
<dbReference type="AlphaFoldDB" id="A0A0D2JU99"/>
<evidence type="ECO:0000313" key="3">
    <source>
        <dbReference type="Proteomes" id="UP000032233"/>
    </source>
</evidence>
<dbReference type="PATRIC" id="fig|1429043.3.peg.3354"/>
<keyword evidence="3" id="KW-1185">Reference proteome</keyword>
<dbReference type="InterPro" id="IPR001584">
    <property type="entry name" value="Integrase_cat-core"/>
</dbReference>
<dbReference type="GO" id="GO:0003676">
    <property type="term" value="F:nucleic acid binding"/>
    <property type="evidence" value="ECO:0007669"/>
    <property type="project" value="InterPro"/>
</dbReference>
<dbReference type="Pfam" id="PF13683">
    <property type="entry name" value="rve_3"/>
    <property type="match status" value="1"/>
</dbReference>
<gene>
    <name evidence="2" type="ORF">X474_15865</name>
</gene>
<dbReference type="SUPFAM" id="SSF53098">
    <property type="entry name" value="Ribonuclease H-like"/>
    <property type="match status" value="1"/>
</dbReference>
<organism evidence="2 3">
    <name type="scientific">Dethiosulfatarculus sandiegensis</name>
    <dbReference type="NCBI Taxonomy" id="1429043"/>
    <lineage>
        <taxon>Bacteria</taxon>
        <taxon>Pseudomonadati</taxon>
        <taxon>Thermodesulfobacteriota</taxon>
        <taxon>Desulfarculia</taxon>
        <taxon>Desulfarculales</taxon>
        <taxon>Desulfarculaceae</taxon>
        <taxon>Dethiosulfatarculus</taxon>
    </lineage>
</organism>
<dbReference type="InterPro" id="IPR012337">
    <property type="entry name" value="RNaseH-like_sf"/>
</dbReference>
<feature type="domain" description="Integrase catalytic" evidence="1">
    <location>
        <begin position="1"/>
        <end position="73"/>
    </location>
</feature>
<dbReference type="Proteomes" id="UP000032233">
    <property type="component" value="Unassembled WGS sequence"/>
</dbReference>
<dbReference type="GO" id="GO:0015074">
    <property type="term" value="P:DNA integration"/>
    <property type="evidence" value="ECO:0007669"/>
    <property type="project" value="InterPro"/>
</dbReference>
<dbReference type="Gene3D" id="3.30.420.10">
    <property type="entry name" value="Ribonuclease H-like superfamily/Ribonuclease H"/>
    <property type="match status" value="1"/>
</dbReference>
<proteinExistence type="predicted"/>
<evidence type="ECO:0000259" key="1">
    <source>
        <dbReference type="PROSITE" id="PS50994"/>
    </source>
</evidence>
<accession>A0A0D2JU99</accession>
<dbReference type="RefSeq" id="WP_082464376.1">
    <property type="nucleotide sequence ID" value="NZ_AZAC01000019.1"/>
</dbReference>
<sequence>MTDNGGCYRSYLFKTAVDHIMAKHVTTRPYTPRANGKAERFIQTSIKEWAYSQVYENSEERTGHLKPWAAFYN</sequence>
<dbReference type="InterPro" id="IPR036397">
    <property type="entry name" value="RNaseH_sf"/>
</dbReference>
<dbReference type="InParanoid" id="A0A0D2JU99"/>
<comment type="caution">
    <text evidence="2">The sequence shown here is derived from an EMBL/GenBank/DDBJ whole genome shotgun (WGS) entry which is preliminary data.</text>
</comment>
<dbReference type="PROSITE" id="PS50994">
    <property type="entry name" value="INTEGRASE"/>
    <property type="match status" value="1"/>
</dbReference>
<dbReference type="OrthoDB" id="5522631at2"/>
<reference evidence="2 3" key="1">
    <citation type="submission" date="2013-11" db="EMBL/GenBank/DDBJ databases">
        <title>Metagenomic analysis of a methanogenic consortium involved in long chain n-alkane degradation.</title>
        <authorList>
            <person name="Davidova I.A."/>
            <person name="Callaghan A.V."/>
            <person name="Wawrik B."/>
            <person name="Pruitt S."/>
            <person name="Marks C."/>
            <person name="Duncan K.E."/>
            <person name="Suflita J.M."/>
        </authorList>
    </citation>
    <scope>NUCLEOTIDE SEQUENCE [LARGE SCALE GENOMIC DNA]</scope>
    <source>
        <strain evidence="2 3">SPR</strain>
    </source>
</reference>
<dbReference type="EMBL" id="AZAC01000019">
    <property type="protein sequence ID" value="KIX13040.1"/>
    <property type="molecule type" value="Genomic_DNA"/>
</dbReference>
<protein>
    <recommendedName>
        <fullName evidence="1">Integrase catalytic domain-containing protein</fullName>
    </recommendedName>
</protein>
<evidence type="ECO:0000313" key="2">
    <source>
        <dbReference type="EMBL" id="KIX13040.1"/>
    </source>
</evidence>
<name>A0A0D2JU99_9BACT</name>